<accession>A0A2H4PH04</accession>
<proteinExistence type="predicted"/>
<keyword evidence="2" id="KW-0540">Nuclease</keyword>
<evidence type="ECO:0000256" key="3">
    <source>
        <dbReference type="ARBA" id="ARBA00022801"/>
    </source>
</evidence>
<dbReference type="Pfam" id="PF08774">
    <property type="entry name" value="VRR_NUC"/>
    <property type="match status" value="1"/>
</dbReference>
<dbReference type="GO" id="GO:0016788">
    <property type="term" value="F:hydrolase activity, acting on ester bonds"/>
    <property type="evidence" value="ECO:0007669"/>
    <property type="project" value="InterPro"/>
</dbReference>
<comment type="cofactor">
    <cofactor evidence="1">
        <name>Mg(2+)</name>
        <dbReference type="ChEBI" id="CHEBI:18420"/>
    </cofactor>
</comment>
<evidence type="ECO:0000313" key="6">
    <source>
        <dbReference type="Proteomes" id="UP000241499"/>
    </source>
</evidence>
<organism evidence="5 6">
    <name type="scientific">Escherichia phage DTL</name>
    <dbReference type="NCBI Taxonomy" id="2048061"/>
    <lineage>
        <taxon>Viruses</taxon>
        <taxon>Duplodnaviria</taxon>
        <taxon>Heunggongvirae</taxon>
        <taxon>Uroviricota</taxon>
        <taxon>Caudoviricetes</taxon>
        <taxon>Drexlerviridae</taxon>
        <taxon>Braunvirinae</taxon>
        <taxon>Loudonvirus</taxon>
        <taxon>Loudonvirus DTL</taxon>
    </lineage>
</organism>
<keyword evidence="6" id="KW-1185">Reference proteome</keyword>
<dbReference type="GeneID" id="54986112"/>
<protein>
    <recommendedName>
        <fullName evidence="4">VRR-NUC domain-containing protein</fullName>
    </recommendedName>
</protein>
<dbReference type="GO" id="GO:0003676">
    <property type="term" value="F:nucleic acid binding"/>
    <property type="evidence" value="ECO:0007669"/>
    <property type="project" value="InterPro"/>
</dbReference>
<feature type="domain" description="VRR-NUC" evidence="4">
    <location>
        <begin position="46"/>
        <end position="130"/>
    </location>
</feature>
<sequence>MEFRVKITDKVDYIEFYPGPVKSCPKEDDEQIFCSDWVKYNYPEMVFFHCVNEGKKTIGQARKDQAKGLLKGVSDCLFLIPESLRGKHPFGAIELKRAGKTQASPVSDEQRSFLKSVRESGGFAAVAYGREGFLAAFREMISK</sequence>
<dbReference type="Proteomes" id="UP000241499">
    <property type="component" value="Segment"/>
</dbReference>
<dbReference type="Gene3D" id="3.40.1350.10">
    <property type="match status" value="1"/>
</dbReference>
<evidence type="ECO:0000313" key="5">
    <source>
        <dbReference type="EMBL" id="ATW61835.1"/>
    </source>
</evidence>
<dbReference type="InterPro" id="IPR011856">
    <property type="entry name" value="tRNA_endonuc-like_dom_sf"/>
</dbReference>
<evidence type="ECO:0000256" key="2">
    <source>
        <dbReference type="ARBA" id="ARBA00022722"/>
    </source>
</evidence>
<keyword evidence="3" id="KW-0378">Hydrolase</keyword>
<reference evidence="5 6" key="1">
    <citation type="journal article" date="2017" name="J. Ind. Microbiol. Biotechnol.">
        <title>A novel bacteriophage (DTL-Phage) in an industrial fermentation process and CRISPR-based acquired resistance.</title>
        <authorList>
            <person name="Halter M.C."/>
            <person name="Zahn J.A."/>
        </authorList>
    </citation>
    <scope>NUCLEOTIDE SEQUENCE [LARGE SCALE GENOMIC DNA]</scope>
</reference>
<name>A0A2H4PH04_9CAUD</name>
<dbReference type="InterPro" id="IPR014883">
    <property type="entry name" value="VRR_NUC"/>
</dbReference>
<evidence type="ECO:0000259" key="4">
    <source>
        <dbReference type="Pfam" id="PF08774"/>
    </source>
</evidence>
<dbReference type="EMBL" id="MG050172">
    <property type="protein sequence ID" value="ATW61835.1"/>
    <property type="molecule type" value="Genomic_DNA"/>
</dbReference>
<dbReference type="RefSeq" id="YP_009795748.1">
    <property type="nucleotide sequence ID" value="NC_047893.1"/>
</dbReference>
<evidence type="ECO:0000256" key="1">
    <source>
        <dbReference type="ARBA" id="ARBA00001946"/>
    </source>
</evidence>
<dbReference type="KEGG" id="vg:54986112"/>
<dbReference type="GO" id="GO:0004518">
    <property type="term" value="F:nuclease activity"/>
    <property type="evidence" value="ECO:0007669"/>
    <property type="project" value="UniProtKB-KW"/>
</dbReference>